<dbReference type="InterPro" id="IPR036551">
    <property type="entry name" value="Flavin_trans-like"/>
</dbReference>
<dbReference type="AlphaFoldDB" id="A0A8A0RKR8"/>
<dbReference type="GO" id="GO:0003824">
    <property type="term" value="F:catalytic activity"/>
    <property type="evidence" value="ECO:0007669"/>
    <property type="project" value="InterPro"/>
</dbReference>
<dbReference type="KEGG" id="kme:H0A61_00538"/>
<evidence type="ECO:0000259" key="1">
    <source>
        <dbReference type="Pfam" id="PF02441"/>
    </source>
</evidence>
<keyword evidence="3" id="KW-1185">Reference proteome</keyword>
<evidence type="ECO:0000313" key="2">
    <source>
        <dbReference type="EMBL" id="QSQ08218.1"/>
    </source>
</evidence>
<feature type="domain" description="Flavoprotein" evidence="1">
    <location>
        <begin position="33"/>
        <end position="135"/>
    </location>
</feature>
<dbReference type="Pfam" id="PF02441">
    <property type="entry name" value="Flavoprotein"/>
    <property type="match status" value="1"/>
</dbReference>
<reference evidence="2" key="1">
    <citation type="submission" date="2020-07" db="EMBL/GenBank/DDBJ databases">
        <title>Koleobacter methoxysyntrophicus gen. nov., sp. nov., a novel anaerobic bacterium isolated from deep subsurface oil field and proposal of Koleobacterales ord. nov. in the phylum Firmicutes.</title>
        <authorList>
            <person name="Sakamoto S."/>
            <person name="Tamaki H."/>
        </authorList>
    </citation>
    <scope>NUCLEOTIDE SEQUENCE</scope>
    <source>
        <strain evidence="2">NRmbB1</strain>
    </source>
</reference>
<accession>A0A8A0RKR8</accession>
<name>A0A8A0RKR8_9FIRM</name>
<sequence>MYTDVDSLIKIVIDEVIRQLKFFEEKDMSSYAIMAVFTGGRTGLEEALKQLKYMETNGAQLTIVPSRNALRIIGEERLKKEIPGAKLIYEYTESILQETKNADIILFPVLTQNTLAKIALGICDTLPLQIASWGIMMGKKMLAARNAADPGDSRKMELGLGRAPKVYRDQIYGYFDRLKEFEIHFCDVREMLDKTHQMLENKRKTTLHNGHALTHKDVITYTSSGVKEILIRKDSIITPLAVETAEKNQIILTRKEG</sequence>
<dbReference type="Proteomes" id="UP000662904">
    <property type="component" value="Chromosome"/>
</dbReference>
<protein>
    <recommendedName>
        <fullName evidence="1">Flavoprotein domain-containing protein</fullName>
    </recommendedName>
</protein>
<gene>
    <name evidence="2" type="ORF">H0A61_00538</name>
</gene>
<organism evidence="2 3">
    <name type="scientific">Koleobacter methoxysyntrophicus</name>
    <dbReference type="NCBI Taxonomy" id="2751313"/>
    <lineage>
        <taxon>Bacteria</taxon>
        <taxon>Bacillati</taxon>
        <taxon>Bacillota</taxon>
        <taxon>Clostridia</taxon>
        <taxon>Koleobacterales</taxon>
        <taxon>Koleobacteraceae</taxon>
        <taxon>Koleobacter</taxon>
    </lineage>
</organism>
<dbReference type="InterPro" id="IPR003382">
    <property type="entry name" value="Flavoprotein"/>
</dbReference>
<dbReference type="EMBL" id="CP059066">
    <property type="protein sequence ID" value="QSQ08218.1"/>
    <property type="molecule type" value="Genomic_DNA"/>
</dbReference>
<proteinExistence type="predicted"/>
<dbReference type="RefSeq" id="WP_206708447.1">
    <property type="nucleotide sequence ID" value="NZ_CP059066.1"/>
</dbReference>
<evidence type="ECO:0000313" key="3">
    <source>
        <dbReference type="Proteomes" id="UP000662904"/>
    </source>
</evidence>
<dbReference type="SUPFAM" id="SSF52507">
    <property type="entry name" value="Homo-oligomeric flavin-containing Cys decarboxylases, HFCD"/>
    <property type="match status" value="1"/>
</dbReference>
<dbReference type="Gene3D" id="3.40.50.1950">
    <property type="entry name" value="Flavin prenyltransferase-like"/>
    <property type="match status" value="1"/>
</dbReference>